<dbReference type="RefSeq" id="WP_173861920.1">
    <property type="nucleotide sequence ID" value="NZ_NBYO01000003.1"/>
</dbReference>
<comment type="cofactor">
    <cofactor evidence="1">
        <name>a divalent metal cation</name>
        <dbReference type="ChEBI" id="CHEBI:60240"/>
    </cofactor>
</comment>
<keyword evidence="4" id="KW-0378">Hydrolase</keyword>
<dbReference type="Proteomes" id="UP000215405">
    <property type="component" value="Unassembled WGS sequence"/>
</dbReference>
<keyword evidence="3" id="KW-0255">Endonuclease</keyword>
<dbReference type="NCBIfam" id="TIGR00255">
    <property type="entry name" value="YicC/YloC family endoribonuclease"/>
    <property type="match status" value="1"/>
</dbReference>
<dbReference type="InterPro" id="IPR013527">
    <property type="entry name" value="YicC-like_N"/>
</dbReference>
<organism evidence="8 9">
    <name type="scientific">Notoacmeibacter marinus</name>
    <dbReference type="NCBI Taxonomy" id="1876515"/>
    <lineage>
        <taxon>Bacteria</taxon>
        <taxon>Pseudomonadati</taxon>
        <taxon>Pseudomonadota</taxon>
        <taxon>Alphaproteobacteria</taxon>
        <taxon>Hyphomicrobiales</taxon>
        <taxon>Notoacmeibacteraceae</taxon>
        <taxon>Notoacmeibacter</taxon>
    </lineage>
</organism>
<evidence type="ECO:0000313" key="8">
    <source>
        <dbReference type="EMBL" id="OXS99320.1"/>
    </source>
</evidence>
<evidence type="ECO:0000256" key="4">
    <source>
        <dbReference type="ARBA" id="ARBA00022801"/>
    </source>
</evidence>
<evidence type="ECO:0000256" key="1">
    <source>
        <dbReference type="ARBA" id="ARBA00001968"/>
    </source>
</evidence>
<evidence type="ECO:0000313" key="9">
    <source>
        <dbReference type="Proteomes" id="UP000215405"/>
    </source>
</evidence>
<dbReference type="AlphaFoldDB" id="A0A231UU13"/>
<proteinExistence type="inferred from homology"/>
<comment type="caution">
    <text evidence="8">The sequence shown here is derived from an EMBL/GenBank/DDBJ whole genome shotgun (WGS) entry which is preliminary data.</text>
</comment>
<dbReference type="PANTHER" id="PTHR30636:SF3">
    <property type="entry name" value="UPF0701 PROTEIN YICC"/>
    <property type="match status" value="1"/>
</dbReference>
<dbReference type="PANTHER" id="PTHR30636">
    <property type="entry name" value="UPF0701 PROTEIN YICC"/>
    <property type="match status" value="1"/>
</dbReference>
<sequence length="294" mass="31542">MALKSMTGFGSANGMVAERLLRFELRAVNGRGLDIRVRLPPGFDHVSPALRAAARDALGRGTLQVNGELAGSSEGISINREILDRLCEEAGLLEQRGFAAARADALLAMRGVVEIGEQALPADEASRQTNDPVIVAIFKAALDNLNASRSEEGERLQSVIAGQIDRIEQLAVLAGNDPSRQIEAIAEKLRGQVEALIEASSTLDPARLHSEAALLATKADIREELDRIAAHCAAVRELFEASEPVGRRLDFLAQELGRESNTLCAKSNAPALTAIGLDMKVVVDQLREQVQNVE</sequence>
<name>A0A231UU13_9HYPH</name>
<dbReference type="InterPro" id="IPR005229">
    <property type="entry name" value="YicC/YloC-like"/>
</dbReference>
<evidence type="ECO:0000259" key="6">
    <source>
        <dbReference type="Pfam" id="PF03755"/>
    </source>
</evidence>
<evidence type="ECO:0000256" key="2">
    <source>
        <dbReference type="ARBA" id="ARBA00022722"/>
    </source>
</evidence>
<dbReference type="Pfam" id="PF08340">
    <property type="entry name" value="YicC-like_C"/>
    <property type="match status" value="1"/>
</dbReference>
<evidence type="ECO:0000256" key="5">
    <source>
        <dbReference type="ARBA" id="ARBA00035648"/>
    </source>
</evidence>
<dbReference type="Pfam" id="PF03755">
    <property type="entry name" value="YicC-like_N"/>
    <property type="match status" value="1"/>
</dbReference>
<comment type="similarity">
    <text evidence="5">Belongs to the YicC/YloC family.</text>
</comment>
<accession>A0A231UU13</accession>
<evidence type="ECO:0000259" key="7">
    <source>
        <dbReference type="Pfam" id="PF08340"/>
    </source>
</evidence>
<dbReference type="GO" id="GO:0016787">
    <property type="term" value="F:hydrolase activity"/>
    <property type="evidence" value="ECO:0007669"/>
    <property type="project" value="UniProtKB-KW"/>
</dbReference>
<gene>
    <name evidence="8" type="ORF">B7H23_14205</name>
</gene>
<keyword evidence="9" id="KW-1185">Reference proteome</keyword>
<evidence type="ECO:0000256" key="3">
    <source>
        <dbReference type="ARBA" id="ARBA00022759"/>
    </source>
</evidence>
<dbReference type="EMBL" id="NBYO01000003">
    <property type="protein sequence ID" value="OXS99320.1"/>
    <property type="molecule type" value="Genomic_DNA"/>
</dbReference>
<reference evidence="9" key="1">
    <citation type="journal article" date="2017" name="Int. J. Syst. Evol. Microbiol.">
        <title>Notoacmeibacter marinus gen. nov., sp. nov., isolated from the gut of a limpet and proposal of Notoacmeibacteraceae fam. nov. in the order Rhizobiales of the class Alphaproteobacteria.</title>
        <authorList>
            <person name="Huang Z."/>
            <person name="Guo F."/>
            <person name="Lai Q."/>
        </authorList>
    </citation>
    <scope>NUCLEOTIDE SEQUENCE [LARGE SCALE GENOMIC DNA]</scope>
    <source>
        <strain evidence="9">XMTR2A4</strain>
    </source>
</reference>
<dbReference type="GO" id="GO:0004521">
    <property type="term" value="F:RNA endonuclease activity"/>
    <property type="evidence" value="ECO:0007669"/>
    <property type="project" value="InterPro"/>
</dbReference>
<keyword evidence="2" id="KW-0540">Nuclease</keyword>
<feature type="domain" description="Endoribonuclease YicC-like C-terminal" evidence="7">
    <location>
        <begin position="180"/>
        <end position="294"/>
    </location>
</feature>
<protein>
    <submittedName>
        <fullName evidence="8">YicC family protein</fullName>
    </submittedName>
</protein>
<feature type="domain" description="Endoribonuclease YicC-like N-terminal" evidence="6">
    <location>
        <begin position="3"/>
        <end position="157"/>
    </location>
</feature>
<dbReference type="InterPro" id="IPR013551">
    <property type="entry name" value="YicC-like_C"/>
</dbReference>